<evidence type="ECO:0000256" key="1">
    <source>
        <dbReference type="ARBA" id="ARBA00022737"/>
    </source>
</evidence>
<dbReference type="CDD" id="cd11391">
    <property type="entry name" value="bHLH_PAS"/>
    <property type="match status" value="1"/>
</dbReference>
<dbReference type="NCBIfam" id="TIGR00229">
    <property type="entry name" value="sensory_box"/>
    <property type="match status" value="1"/>
</dbReference>
<name>A0A9P0JLB9_APHGO</name>
<keyword evidence="1" id="KW-0677">Repeat</keyword>
<dbReference type="Pfam" id="PF00010">
    <property type="entry name" value="HLH"/>
    <property type="match status" value="1"/>
</dbReference>
<dbReference type="PANTHER" id="PTHR23042">
    <property type="entry name" value="CIRCADIAN PROTEIN CLOCK/ARNT/BMAL/PAS"/>
    <property type="match status" value="1"/>
</dbReference>
<keyword evidence="3" id="KW-0238">DNA-binding</keyword>
<dbReference type="AlphaFoldDB" id="A0A9P0JLB9"/>
<keyword evidence="6" id="KW-0175">Coiled coil</keyword>
<dbReference type="Pfam" id="PF14598">
    <property type="entry name" value="PAS_11"/>
    <property type="match status" value="1"/>
</dbReference>
<evidence type="ECO:0000256" key="7">
    <source>
        <dbReference type="SAM" id="MobiDB-lite"/>
    </source>
</evidence>
<evidence type="ECO:0000313" key="10">
    <source>
        <dbReference type="EMBL" id="CAH1738380.1"/>
    </source>
</evidence>
<reference evidence="10" key="2">
    <citation type="submission" date="2022-10" db="EMBL/GenBank/DDBJ databases">
        <authorList>
            <consortium name="ENA_rothamsted_submissions"/>
            <consortium name="culmorum"/>
            <person name="King R."/>
        </authorList>
    </citation>
    <scope>NUCLEOTIDE SEQUENCE</scope>
</reference>
<dbReference type="PROSITE" id="PS50888">
    <property type="entry name" value="BHLH"/>
    <property type="match status" value="1"/>
</dbReference>
<feature type="compositionally biased region" description="Low complexity" evidence="7">
    <location>
        <begin position="103"/>
        <end position="123"/>
    </location>
</feature>
<dbReference type="Gene3D" id="3.30.450.20">
    <property type="entry name" value="PAS domain"/>
    <property type="match status" value="2"/>
</dbReference>
<dbReference type="Pfam" id="PF13426">
    <property type="entry name" value="PAS_9"/>
    <property type="match status" value="1"/>
</dbReference>
<dbReference type="InterPro" id="IPR001067">
    <property type="entry name" value="Nuc_translocat"/>
</dbReference>
<feature type="region of interest" description="Disordered" evidence="7">
    <location>
        <begin position="185"/>
        <end position="216"/>
    </location>
</feature>
<dbReference type="EMBL" id="OU899037">
    <property type="protein sequence ID" value="CAH1738380.1"/>
    <property type="molecule type" value="Genomic_DNA"/>
</dbReference>
<dbReference type="SUPFAM" id="SSF47459">
    <property type="entry name" value="HLH, helix-loop-helix DNA-binding domain"/>
    <property type="match status" value="1"/>
</dbReference>
<feature type="compositionally biased region" description="Low complexity" evidence="7">
    <location>
        <begin position="47"/>
        <end position="63"/>
    </location>
</feature>
<keyword evidence="2" id="KW-0805">Transcription regulation</keyword>
<feature type="domain" description="PAS" evidence="8">
    <location>
        <begin position="498"/>
        <end position="547"/>
    </location>
</feature>
<gene>
    <name evidence="10" type="ORF">APHIGO_LOCUS11734</name>
</gene>
<dbReference type="InterPro" id="IPR011598">
    <property type="entry name" value="bHLH_dom"/>
</dbReference>
<protein>
    <submittedName>
        <fullName evidence="10">Uncharacterized protein</fullName>
    </submittedName>
</protein>
<dbReference type="SMART" id="SM00353">
    <property type="entry name" value="HLH"/>
    <property type="match status" value="1"/>
</dbReference>
<feature type="domain" description="BHLH" evidence="9">
    <location>
        <begin position="249"/>
        <end position="302"/>
    </location>
</feature>
<evidence type="ECO:0000259" key="9">
    <source>
        <dbReference type="PROSITE" id="PS50888"/>
    </source>
</evidence>
<sequence>MFPGGCCDDPAAVPSSMYTAGGTMMPLAVTGFAPAAVDRHRHSYAPHLQQQQQQHHHLQQQQHGNPQLSYHQLCDSPAMQRRNHRNLCAAMSPVTSLDNGYRSVSSSSLSPPMSSSSSMSPASYQPVYSPNQPSYDCHGVPAHPSVADFPPPPQPHNQYYIPYDSNHPPMGGLNDAQVPVPAMLPNHSLHNNNNNNYYHSSNNNNNSYNNNNNNYNNVKYNNINNNNNPYTDRCEYRNVIADKPTTNNSSRQSRNLAEKQRREKLNNFIAELTKLVPLISNASKKIEKTSVLRLSAAYLRLNRFLVGLKEKRKELPVYIKEVNVADLLLDDNDIYLMVTSAGKIVFVSHSVENILGYSQIDLMGQSLFNIANPKDHDELKKNLKYHQDETSNDTSIIPNDDSSLNVKQNSNENYKIQRRSFYLRLIKKVVSRDEQPELELVHVMGTLMVQNSGNKNNEIGENDVVLNAVVRPFNERRVTEVSMLEATREEYITRHQIDGRIIYVDHRISIVSGFMPQEVSGQLAFKYMHRDDVRWVMIALRQMYFKGQSFGSSCYRLLSKNGEFVYMRTHGFLQLNPNEDTIESFICVNTLVPPEQGKKEIIEMKKRFTPLIVAASEPGIAAITNNQFMEKESTATLEDVTEDLKTLDKVVEQMIQNIPEPAMDNFKVTAKNPGPLPDNQEYMRVALLSKSIPPVSVASNAPKIYKRSSLSPQSNVKPVVTQDRPSVLRVAPPISRQPVLVYNHQTYDKTTEKDRAYLERRGGIFVLPKRQNDSHVIPDNLPKKAKMVLEPQVESPACSNYSNQANLQSDNQLSTKGCIDNFSNFQATPIQLISHSINEHNIDPIIDDVTDIEHFSKTIDDNDLFLGPDSYDSFVNGVYDEVNPIDIIEDPLIHNLQYNRSLESALLEKKQNTLKTKMDQQQGQLKEIQTELNSLSSNANTHYLATDFSHLKAEHEHQQQVLRELQGVHQNIGV</sequence>
<dbReference type="GO" id="GO:0046983">
    <property type="term" value="F:protein dimerization activity"/>
    <property type="evidence" value="ECO:0007669"/>
    <property type="project" value="InterPro"/>
</dbReference>
<dbReference type="CDD" id="cd00130">
    <property type="entry name" value="PAS"/>
    <property type="match status" value="2"/>
</dbReference>
<dbReference type="Gene3D" id="4.10.280.10">
    <property type="entry name" value="Helix-loop-helix DNA-binding domain"/>
    <property type="match status" value="1"/>
</dbReference>
<dbReference type="SMART" id="SM00091">
    <property type="entry name" value="PAS"/>
    <property type="match status" value="2"/>
</dbReference>
<evidence type="ECO:0000256" key="3">
    <source>
        <dbReference type="ARBA" id="ARBA00023125"/>
    </source>
</evidence>
<keyword evidence="11" id="KW-1185">Reference proteome</keyword>
<evidence type="ECO:0000256" key="4">
    <source>
        <dbReference type="ARBA" id="ARBA00023163"/>
    </source>
</evidence>
<dbReference type="SUPFAM" id="SSF55785">
    <property type="entry name" value="PYP-like sensor domain (PAS domain)"/>
    <property type="match status" value="2"/>
</dbReference>
<keyword evidence="4" id="KW-0804">Transcription</keyword>
<dbReference type="Proteomes" id="UP001154329">
    <property type="component" value="Chromosome 4"/>
</dbReference>
<feature type="coiled-coil region" evidence="6">
    <location>
        <begin position="911"/>
        <end position="938"/>
    </location>
</feature>
<dbReference type="InterPro" id="IPR036638">
    <property type="entry name" value="HLH_DNA-bd_sf"/>
</dbReference>
<dbReference type="GO" id="GO:0003677">
    <property type="term" value="F:DNA binding"/>
    <property type="evidence" value="ECO:0007669"/>
    <property type="project" value="UniProtKB-KW"/>
</dbReference>
<dbReference type="GO" id="GO:0045944">
    <property type="term" value="P:positive regulation of transcription by RNA polymerase II"/>
    <property type="evidence" value="ECO:0007669"/>
    <property type="project" value="UniProtKB-ARBA"/>
</dbReference>
<proteinExistence type="predicted"/>
<dbReference type="PROSITE" id="PS50112">
    <property type="entry name" value="PAS"/>
    <property type="match status" value="2"/>
</dbReference>
<evidence type="ECO:0000313" key="11">
    <source>
        <dbReference type="Proteomes" id="UP001154329"/>
    </source>
</evidence>
<reference evidence="10" key="1">
    <citation type="submission" date="2022-02" db="EMBL/GenBank/DDBJ databases">
        <authorList>
            <person name="King R."/>
        </authorList>
    </citation>
    <scope>NUCLEOTIDE SEQUENCE</scope>
</reference>
<feature type="region of interest" description="Disordered" evidence="7">
    <location>
        <begin position="99"/>
        <end position="126"/>
    </location>
</feature>
<dbReference type="PRINTS" id="PR00785">
    <property type="entry name" value="NCTRNSLOCATR"/>
</dbReference>
<dbReference type="InterPro" id="IPR050933">
    <property type="entry name" value="Circadian_TF"/>
</dbReference>
<organism evidence="10 11">
    <name type="scientific">Aphis gossypii</name>
    <name type="common">Cotton aphid</name>
    <dbReference type="NCBI Taxonomy" id="80765"/>
    <lineage>
        <taxon>Eukaryota</taxon>
        <taxon>Metazoa</taxon>
        <taxon>Ecdysozoa</taxon>
        <taxon>Arthropoda</taxon>
        <taxon>Hexapoda</taxon>
        <taxon>Insecta</taxon>
        <taxon>Pterygota</taxon>
        <taxon>Neoptera</taxon>
        <taxon>Paraneoptera</taxon>
        <taxon>Hemiptera</taxon>
        <taxon>Sternorrhyncha</taxon>
        <taxon>Aphidomorpha</taxon>
        <taxon>Aphidoidea</taxon>
        <taxon>Aphididae</taxon>
        <taxon>Aphidini</taxon>
        <taxon>Aphis</taxon>
        <taxon>Aphis</taxon>
    </lineage>
</organism>
<evidence type="ECO:0000256" key="6">
    <source>
        <dbReference type="SAM" id="Coils"/>
    </source>
</evidence>
<evidence type="ECO:0000256" key="5">
    <source>
        <dbReference type="ARBA" id="ARBA00023242"/>
    </source>
</evidence>
<dbReference type="InterPro" id="IPR000014">
    <property type="entry name" value="PAS"/>
</dbReference>
<evidence type="ECO:0000256" key="2">
    <source>
        <dbReference type="ARBA" id="ARBA00023015"/>
    </source>
</evidence>
<evidence type="ECO:0000259" key="8">
    <source>
        <dbReference type="PROSITE" id="PS50112"/>
    </source>
</evidence>
<feature type="region of interest" description="Disordered" evidence="7">
    <location>
        <begin position="46"/>
        <end position="69"/>
    </location>
</feature>
<dbReference type="GO" id="GO:0005667">
    <property type="term" value="C:transcription regulator complex"/>
    <property type="evidence" value="ECO:0007669"/>
    <property type="project" value="InterPro"/>
</dbReference>
<accession>A0A9P0JLB9</accession>
<dbReference type="InterPro" id="IPR035965">
    <property type="entry name" value="PAS-like_dom_sf"/>
</dbReference>
<feature type="compositionally biased region" description="Low complexity" evidence="7">
    <location>
        <begin position="186"/>
        <end position="216"/>
    </location>
</feature>
<dbReference type="GO" id="GO:0005634">
    <property type="term" value="C:nucleus"/>
    <property type="evidence" value="ECO:0007669"/>
    <property type="project" value="InterPro"/>
</dbReference>
<feature type="domain" description="PAS" evidence="8">
    <location>
        <begin position="320"/>
        <end position="390"/>
    </location>
</feature>
<dbReference type="GO" id="GO:0003700">
    <property type="term" value="F:DNA-binding transcription factor activity"/>
    <property type="evidence" value="ECO:0007669"/>
    <property type="project" value="InterPro"/>
</dbReference>
<dbReference type="GO" id="GO:0005737">
    <property type="term" value="C:cytoplasm"/>
    <property type="evidence" value="ECO:0007669"/>
    <property type="project" value="InterPro"/>
</dbReference>
<keyword evidence="5" id="KW-0539">Nucleus</keyword>